<dbReference type="EMBL" id="SNRW01044825">
    <property type="protein sequence ID" value="KAA6322780.1"/>
    <property type="molecule type" value="Genomic_DNA"/>
</dbReference>
<protein>
    <submittedName>
        <fullName evidence="1">Uncharacterized protein</fullName>
    </submittedName>
</protein>
<accession>A0A5J4QPP3</accession>
<organism evidence="1 2">
    <name type="scientific">Streblomastix strix</name>
    <dbReference type="NCBI Taxonomy" id="222440"/>
    <lineage>
        <taxon>Eukaryota</taxon>
        <taxon>Metamonada</taxon>
        <taxon>Preaxostyla</taxon>
        <taxon>Oxymonadida</taxon>
        <taxon>Streblomastigidae</taxon>
        <taxon>Streblomastix</taxon>
    </lineage>
</organism>
<evidence type="ECO:0000313" key="1">
    <source>
        <dbReference type="EMBL" id="KAA6322780.1"/>
    </source>
</evidence>
<sequence length="71" mass="8174">MCLCFGLVYINHLLQYTIKLLKKLFVLEIVLHYPCRQCFEDLRIMFDDNPDPQVLSLEVIGEISGSAIRSG</sequence>
<gene>
    <name evidence="1" type="ORF">EZS28_054395</name>
</gene>
<proteinExistence type="predicted"/>
<comment type="caution">
    <text evidence="1">The sequence shown here is derived from an EMBL/GenBank/DDBJ whole genome shotgun (WGS) entry which is preliminary data.</text>
</comment>
<reference evidence="1 2" key="1">
    <citation type="submission" date="2019-03" db="EMBL/GenBank/DDBJ databases">
        <title>Single cell metagenomics reveals metabolic interactions within the superorganism composed of flagellate Streblomastix strix and complex community of Bacteroidetes bacteria on its surface.</title>
        <authorList>
            <person name="Treitli S.C."/>
            <person name="Kolisko M."/>
            <person name="Husnik F."/>
            <person name="Keeling P."/>
            <person name="Hampl V."/>
        </authorList>
    </citation>
    <scope>NUCLEOTIDE SEQUENCE [LARGE SCALE GENOMIC DNA]</scope>
    <source>
        <strain evidence="1">ST1C</strain>
    </source>
</reference>
<dbReference type="Proteomes" id="UP000324800">
    <property type="component" value="Unassembled WGS sequence"/>
</dbReference>
<dbReference type="AlphaFoldDB" id="A0A5J4QPP3"/>
<name>A0A5J4QPP3_9EUKA</name>
<evidence type="ECO:0000313" key="2">
    <source>
        <dbReference type="Proteomes" id="UP000324800"/>
    </source>
</evidence>